<accession>A0A1R4HA82</accession>
<gene>
    <name evidence="1" type="ORF">CRENPOLYSF1_390020</name>
</gene>
<evidence type="ECO:0000313" key="1">
    <source>
        <dbReference type="EMBL" id="SJM93123.1"/>
    </source>
</evidence>
<dbReference type="Proteomes" id="UP000195667">
    <property type="component" value="Unassembled WGS sequence"/>
</dbReference>
<evidence type="ECO:0000313" key="2">
    <source>
        <dbReference type="Proteomes" id="UP000195667"/>
    </source>
</evidence>
<dbReference type="EMBL" id="FUKI01000114">
    <property type="protein sequence ID" value="SJM93123.1"/>
    <property type="molecule type" value="Genomic_DNA"/>
</dbReference>
<keyword evidence="2" id="KW-1185">Reference proteome</keyword>
<organism evidence="1 2">
    <name type="scientific">Crenothrix polyspora</name>
    <dbReference type="NCBI Taxonomy" id="360316"/>
    <lineage>
        <taxon>Bacteria</taxon>
        <taxon>Pseudomonadati</taxon>
        <taxon>Pseudomonadota</taxon>
        <taxon>Gammaproteobacteria</taxon>
        <taxon>Methylococcales</taxon>
        <taxon>Crenotrichaceae</taxon>
        <taxon>Crenothrix</taxon>
    </lineage>
</organism>
<dbReference type="AlphaFoldDB" id="A0A1R4HA82"/>
<protein>
    <submittedName>
        <fullName evidence="1">Uncharacterized protein</fullName>
    </submittedName>
</protein>
<reference evidence="2" key="1">
    <citation type="submission" date="2017-02" db="EMBL/GenBank/DDBJ databases">
        <authorList>
            <person name="Daims H."/>
        </authorList>
    </citation>
    <scope>NUCLEOTIDE SEQUENCE [LARGE SCALE GENOMIC DNA]</scope>
</reference>
<sequence length="26" mass="3086">MVDMFVVINVNPLEKLNIVYMFNEGR</sequence>
<proteinExistence type="predicted"/>
<name>A0A1R4HA82_9GAMM</name>